<reference evidence="3 4" key="1">
    <citation type="submission" date="2020-05" db="EMBL/GenBank/DDBJ databases">
        <title>Complete genome sequence of Gemmatimonas greenlandica TET16.</title>
        <authorList>
            <person name="Zeng Y."/>
        </authorList>
    </citation>
    <scope>NUCLEOTIDE SEQUENCE [LARGE SCALE GENOMIC DNA]</scope>
    <source>
        <strain evidence="3 4">TET16</strain>
    </source>
</reference>
<keyword evidence="1" id="KW-0472">Membrane</keyword>
<organism evidence="3 4">
    <name type="scientific">Gemmatimonas groenlandica</name>
    <dbReference type="NCBI Taxonomy" id="2732249"/>
    <lineage>
        <taxon>Bacteria</taxon>
        <taxon>Pseudomonadati</taxon>
        <taxon>Gemmatimonadota</taxon>
        <taxon>Gemmatimonadia</taxon>
        <taxon>Gemmatimonadales</taxon>
        <taxon>Gemmatimonadaceae</taxon>
        <taxon>Gemmatimonas</taxon>
    </lineage>
</organism>
<keyword evidence="4" id="KW-1185">Reference proteome</keyword>
<sequence>MDCKSFRKQHLAYLDDTLPGDEMAAAQRHVMVCDGCAAHDTLVRRSLMVARSMPTLEPSADFQARLRARLAECREECRDERTALEARAALLELPRSAASRNTRVVMAVAASAMLGAFVWQGMSATVPELSMQPVIASQPAMPTPVSYITPELMQAMATGNPVWPAAMIIEDAPTHFVSNDFTLATFSELR</sequence>
<feature type="transmembrane region" description="Helical" evidence="1">
    <location>
        <begin position="104"/>
        <end position="122"/>
    </location>
</feature>
<dbReference type="Pfam" id="PF13490">
    <property type="entry name" value="zf-HC2"/>
    <property type="match status" value="1"/>
</dbReference>
<evidence type="ECO:0000256" key="1">
    <source>
        <dbReference type="SAM" id="Phobius"/>
    </source>
</evidence>
<keyword evidence="1" id="KW-1133">Transmembrane helix</keyword>
<keyword evidence="1" id="KW-0812">Transmembrane</keyword>
<accession>A0A6M4IQA1</accession>
<evidence type="ECO:0000313" key="3">
    <source>
        <dbReference type="EMBL" id="QJR36883.1"/>
    </source>
</evidence>
<evidence type="ECO:0000259" key="2">
    <source>
        <dbReference type="Pfam" id="PF13490"/>
    </source>
</evidence>
<feature type="domain" description="Putative zinc-finger" evidence="2">
    <location>
        <begin position="3"/>
        <end position="37"/>
    </location>
</feature>
<dbReference type="AlphaFoldDB" id="A0A6M4IQA1"/>
<dbReference type="Proteomes" id="UP000500938">
    <property type="component" value="Chromosome"/>
</dbReference>
<dbReference type="KEGG" id="ggr:HKW67_15855"/>
<dbReference type="EMBL" id="CP053085">
    <property type="protein sequence ID" value="QJR36883.1"/>
    <property type="molecule type" value="Genomic_DNA"/>
</dbReference>
<proteinExistence type="predicted"/>
<protein>
    <recommendedName>
        <fullName evidence="2">Putative zinc-finger domain-containing protein</fullName>
    </recommendedName>
</protein>
<gene>
    <name evidence="3" type="ORF">HKW67_15855</name>
</gene>
<name>A0A6M4IQA1_9BACT</name>
<dbReference type="InterPro" id="IPR027383">
    <property type="entry name" value="Znf_put"/>
</dbReference>
<evidence type="ECO:0000313" key="4">
    <source>
        <dbReference type="Proteomes" id="UP000500938"/>
    </source>
</evidence>